<feature type="compositionally biased region" description="Low complexity" evidence="1">
    <location>
        <begin position="36"/>
        <end position="61"/>
    </location>
</feature>
<proteinExistence type="predicted"/>
<dbReference type="AlphaFoldDB" id="A0A420XKN6"/>
<reference evidence="3 4" key="1">
    <citation type="submission" date="2018-10" db="EMBL/GenBank/DDBJ databases">
        <title>Genomic Encyclopedia of Archaeal and Bacterial Type Strains, Phase II (KMG-II): from individual species to whole genera.</title>
        <authorList>
            <person name="Goeker M."/>
        </authorList>
    </citation>
    <scope>NUCLEOTIDE SEQUENCE [LARGE SCALE GENOMIC DNA]</scope>
    <source>
        <strain evidence="3 4">RP-AC37</strain>
    </source>
</reference>
<keyword evidence="4" id="KW-1185">Reference proteome</keyword>
<evidence type="ECO:0000256" key="1">
    <source>
        <dbReference type="SAM" id="MobiDB-lite"/>
    </source>
</evidence>
<feature type="region of interest" description="Disordered" evidence="1">
    <location>
        <begin position="26"/>
        <end position="61"/>
    </location>
</feature>
<organism evidence="3 4">
    <name type="scientific">Motilibacter peucedani</name>
    <dbReference type="NCBI Taxonomy" id="598650"/>
    <lineage>
        <taxon>Bacteria</taxon>
        <taxon>Bacillati</taxon>
        <taxon>Actinomycetota</taxon>
        <taxon>Actinomycetes</taxon>
        <taxon>Motilibacterales</taxon>
        <taxon>Motilibacteraceae</taxon>
        <taxon>Motilibacter</taxon>
    </lineage>
</organism>
<dbReference type="Proteomes" id="UP000281955">
    <property type="component" value="Unassembled WGS sequence"/>
</dbReference>
<keyword evidence="2" id="KW-0732">Signal</keyword>
<gene>
    <name evidence="3" type="ORF">CLV35_3595</name>
</gene>
<dbReference type="OrthoDB" id="3470138at2"/>
<evidence type="ECO:0000313" key="4">
    <source>
        <dbReference type="Proteomes" id="UP000281955"/>
    </source>
</evidence>
<sequence length="257" mass="26269">MRRSTSPALLGAGLLLALSACGPSDAQPVSLPSPPVSAGAPASAGAPPPSTASATPTARATAPSASAAATKLLAQVRTLHESRGAYRVNGTTTFRGRPIVLDVTVIADAARGSITFAGRKLKVIRIGGTVYAKGDPESFVDLLRVPAAKAETVPDDKWLAIPVAGSTEPLVAVLDVERVLLAKSPRLGASGFFYAGQTARQLVPGGIPGVSLVLPRTGKPTVIGMTLQVDGAPVSVLPWPSKNLGVKLPKKDRIVRL</sequence>
<dbReference type="PROSITE" id="PS51257">
    <property type="entry name" value="PROKAR_LIPOPROTEIN"/>
    <property type="match status" value="1"/>
</dbReference>
<dbReference type="InParanoid" id="A0A420XKN6"/>
<name>A0A420XKN6_9ACTN</name>
<dbReference type="RefSeq" id="WP_121194861.1">
    <property type="nucleotide sequence ID" value="NZ_RBWV01000016.1"/>
</dbReference>
<protein>
    <recommendedName>
        <fullName evidence="5">Lipoprotein LprG</fullName>
    </recommendedName>
</protein>
<feature type="signal peptide" evidence="2">
    <location>
        <begin position="1"/>
        <end position="26"/>
    </location>
</feature>
<evidence type="ECO:0008006" key="5">
    <source>
        <dbReference type="Google" id="ProtNLM"/>
    </source>
</evidence>
<feature type="chain" id="PRO_5019270599" description="Lipoprotein LprG" evidence="2">
    <location>
        <begin position="27"/>
        <end position="257"/>
    </location>
</feature>
<evidence type="ECO:0000256" key="2">
    <source>
        <dbReference type="SAM" id="SignalP"/>
    </source>
</evidence>
<evidence type="ECO:0000313" key="3">
    <source>
        <dbReference type="EMBL" id="RKS68468.1"/>
    </source>
</evidence>
<dbReference type="EMBL" id="RBWV01000016">
    <property type="protein sequence ID" value="RKS68468.1"/>
    <property type="molecule type" value="Genomic_DNA"/>
</dbReference>
<comment type="caution">
    <text evidence="3">The sequence shown here is derived from an EMBL/GenBank/DDBJ whole genome shotgun (WGS) entry which is preliminary data.</text>
</comment>
<accession>A0A420XKN6</accession>